<evidence type="ECO:0000256" key="1">
    <source>
        <dbReference type="SAM" id="Phobius"/>
    </source>
</evidence>
<name>A0A517U0B2_9BACT</name>
<keyword evidence="3" id="KW-1185">Reference proteome</keyword>
<sequence length="108" mass="11621">MGSPLRYALTLGCLAASGVMFALWSRTAAHPAHHDLIAWKGHFVLWYPAALLAFSGIATLRLGKRFTLRSLLLATVSFALMLAGLVAVAKPRARGHAQGAYSQQPAHR</sequence>
<feature type="transmembrane region" description="Helical" evidence="1">
    <location>
        <begin position="44"/>
        <end position="63"/>
    </location>
</feature>
<keyword evidence="1" id="KW-0812">Transmembrane</keyword>
<evidence type="ECO:0000313" key="3">
    <source>
        <dbReference type="Proteomes" id="UP000317909"/>
    </source>
</evidence>
<accession>A0A517U0B2</accession>
<organism evidence="2 3">
    <name type="scientific">Lacipirellula limnantheis</name>
    <dbReference type="NCBI Taxonomy" id="2528024"/>
    <lineage>
        <taxon>Bacteria</taxon>
        <taxon>Pseudomonadati</taxon>
        <taxon>Planctomycetota</taxon>
        <taxon>Planctomycetia</taxon>
        <taxon>Pirellulales</taxon>
        <taxon>Lacipirellulaceae</taxon>
        <taxon>Lacipirellula</taxon>
    </lineage>
</organism>
<dbReference type="AlphaFoldDB" id="A0A517U0B2"/>
<dbReference type="KEGG" id="llh:I41_32630"/>
<reference evidence="2 3" key="1">
    <citation type="submission" date="2019-02" db="EMBL/GenBank/DDBJ databases">
        <title>Deep-cultivation of Planctomycetes and their phenomic and genomic characterization uncovers novel biology.</title>
        <authorList>
            <person name="Wiegand S."/>
            <person name="Jogler M."/>
            <person name="Boedeker C."/>
            <person name="Pinto D."/>
            <person name="Vollmers J."/>
            <person name="Rivas-Marin E."/>
            <person name="Kohn T."/>
            <person name="Peeters S.H."/>
            <person name="Heuer A."/>
            <person name="Rast P."/>
            <person name="Oberbeckmann S."/>
            <person name="Bunk B."/>
            <person name="Jeske O."/>
            <person name="Meyerdierks A."/>
            <person name="Storesund J.E."/>
            <person name="Kallscheuer N."/>
            <person name="Luecker S."/>
            <person name="Lage O.M."/>
            <person name="Pohl T."/>
            <person name="Merkel B.J."/>
            <person name="Hornburger P."/>
            <person name="Mueller R.-W."/>
            <person name="Bruemmer F."/>
            <person name="Labrenz M."/>
            <person name="Spormann A.M."/>
            <person name="Op den Camp H."/>
            <person name="Overmann J."/>
            <person name="Amann R."/>
            <person name="Jetten M.S.M."/>
            <person name="Mascher T."/>
            <person name="Medema M.H."/>
            <person name="Devos D.P."/>
            <person name="Kaster A.-K."/>
            <person name="Ovreas L."/>
            <person name="Rohde M."/>
            <person name="Galperin M.Y."/>
            <person name="Jogler C."/>
        </authorList>
    </citation>
    <scope>NUCLEOTIDE SEQUENCE [LARGE SCALE GENOMIC DNA]</scope>
    <source>
        <strain evidence="2 3">I41</strain>
    </source>
</reference>
<dbReference type="EMBL" id="CP036339">
    <property type="protein sequence ID" value="QDT74069.1"/>
    <property type="molecule type" value="Genomic_DNA"/>
</dbReference>
<evidence type="ECO:0000313" key="2">
    <source>
        <dbReference type="EMBL" id="QDT74069.1"/>
    </source>
</evidence>
<feature type="transmembrane region" description="Helical" evidence="1">
    <location>
        <begin position="70"/>
        <end position="89"/>
    </location>
</feature>
<dbReference type="Proteomes" id="UP000317909">
    <property type="component" value="Chromosome"/>
</dbReference>
<proteinExistence type="predicted"/>
<keyword evidence="1" id="KW-1133">Transmembrane helix</keyword>
<gene>
    <name evidence="2" type="ORF">I41_32630</name>
</gene>
<protein>
    <submittedName>
        <fullName evidence="2">Uncharacterized protein</fullName>
    </submittedName>
</protein>
<keyword evidence="1" id="KW-0472">Membrane</keyword>